<keyword evidence="7 13" id="KW-1133">Transmembrane helix</keyword>
<keyword evidence="18" id="KW-1185">Reference proteome</keyword>
<protein>
    <submittedName>
        <fullName evidence="17">Methyl-accepting chemotaxis protein</fullName>
    </submittedName>
</protein>
<evidence type="ECO:0000256" key="2">
    <source>
        <dbReference type="ARBA" id="ARBA00022475"/>
    </source>
</evidence>
<feature type="domain" description="HAMP" evidence="16">
    <location>
        <begin position="383"/>
        <end position="437"/>
    </location>
</feature>
<keyword evidence="6 13" id="KW-0812">Transmembrane</keyword>
<dbReference type="CDD" id="cd06225">
    <property type="entry name" value="HAMP"/>
    <property type="match status" value="1"/>
</dbReference>
<dbReference type="Pfam" id="PF22673">
    <property type="entry name" value="MCP-like_PDC_1"/>
    <property type="match status" value="1"/>
</dbReference>
<evidence type="ECO:0000256" key="11">
    <source>
        <dbReference type="PROSITE-ProRule" id="PRU00284"/>
    </source>
</evidence>
<dbReference type="PANTHER" id="PTHR32089">
    <property type="entry name" value="METHYL-ACCEPTING CHEMOTAXIS PROTEIN MCPB"/>
    <property type="match status" value="1"/>
</dbReference>
<dbReference type="Gene3D" id="1.10.8.500">
    <property type="entry name" value="HAMP domain in histidine kinase"/>
    <property type="match status" value="1"/>
</dbReference>
<evidence type="ECO:0000256" key="5">
    <source>
        <dbReference type="ARBA" id="ARBA00022519"/>
    </source>
</evidence>
<feature type="domain" description="Methyl-accepting transducer" evidence="14">
    <location>
        <begin position="442"/>
        <end position="678"/>
    </location>
</feature>
<feature type="transmembrane region" description="Helical" evidence="13">
    <location>
        <begin position="361"/>
        <end position="380"/>
    </location>
</feature>
<keyword evidence="2" id="KW-1003">Cell membrane</keyword>
<dbReference type="Pfam" id="PF00015">
    <property type="entry name" value="MCPsignal"/>
    <property type="match status" value="1"/>
</dbReference>
<feature type="domain" description="T-SNARE coiled-coil homology" evidence="15">
    <location>
        <begin position="629"/>
        <end position="691"/>
    </location>
</feature>
<dbReference type="InterPro" id="IPR000727">
    <property type="entry name" value="T_SNARE_dom"/>
</dbReference>
<keyword evidence="5" id="KW-0997">Cell inner membrane</keyword>
<evidence type="ECO:0000256" key="12">
    <source>
        <dbReference type="SAM" id="Coils"/>
    </source>
</evidence>
<dbReference type="EMBL" id="JBFTEG010000014">
    <property type="protein sequence ID" value="MEX6503715.1"/>
    <property type="molecule type" value="Genomic_DNA"/>
</dbReference>
<evidence type="ECO:0000256" key="13">
    <source>
        <dbReference type="SAM" id="Phobius"/>
    </source>
</evidence>
<dbReference type="SUPFAM" id="SSF58104">
    <property type="entry name" value="Methyl-accepting chemotaxis protein (MCP) signaling domain"/>
    <property type="match status" value="1"/>
</dbReference>
<dbReference type="InterPro" id="IPR003660">
    <property type="entry name" value="HAMP_dom"/>
</dbReference>
<evidence type="ECO:0000256" key="3">
    <source>
        <dbReference type="ARBA" id="ARBA00022481"/>
    </source>
</evidence>
<comment type="similarity">
    <text evidence="10">Belongs to the methyl-accepting chemotaxis (MCP) protein family.</text>
</comment>
<keyword evidence="8 13" id="KW-0472">Membrane</keyword>
<evidence type="ECO:0000256" key="10">
    <source>
        <dbReference type="ARBA" id="ARBA00029447"/>
    </source>
</evidence>
<dbReference type="Proteomes" id="UP001560296">
    <property type="component" value="Unassembled WGS sequence"/>
</dbReference>
<feature type="coiled-coil region" evidence="12">
    <location>
        <begin position="513"/>
        <end position="540"/>
    </location>
</feature>
<evidence type="ECO:0000313" key="18">
    <source>
        <dbReference type="Proteomes" id="UP001560296"/>
    </source>
</evidence>
<dbReference type="Pfam" id="PF00672">
    <property type="entry name" value="HAMP"/>
    <property type="match status" value="1"/>
</dbReference>
<evidence type="ECO:0000256" key="6">
    <source>
        <dbReference type="ARBA" id="ARBA00022692"/>
    </source>
</evidence>
<keyword evidence="9 11" id="KW-0807">Transducer</keyword>
<gene>
    <name evidence="17" type="ORF">AB5S05_16745</name>
</gene>
<evidence type="ECO:0000256" key="8">
    <source>
        <dbReference type="ARBA" id="ARBA00023136"/>
    </source>
</evidence>
<sequence>MLFSRLSIQWKITLLAGLCLLAIVTLLVGASLYQSTRSAELVRSSSSSMLADSAKLRLQARAELQAIRIQRYFMDAYQYGKGFSRQILFLRDQAEKRFLDAFDLREDLTRQVRSSLEANPSLLGLYLVFEPNALDGKDELFTEQAELGSNEQGRFALYWSQARPGELEAEALPESMLGDTKTGPSGDPYNAWYTCPRDGRQACVLEPYFDEVAGQQVLMTSIAFPLELNGKVIGVMGVDIRLENLQQLSVQANRDLYDGAGHVSIFSPAALLAGHSRDAGLLSGSVDKAFAEHASMLRPLIGSGEAAVLQHGEMLRVLQPFKPIPEAKPWSVLLEVPEQVLLGPSIALESQLDQRRTADSVMALSIGLAAVIAGLLLMWLTARGVTRPILGVAAMLKDIASGEGDLTRRLDYAKTDELGELAGWFNRLLDKLQPVIADVKRSVQDARGTADQSAAIASQTSAGMQQQFREVDQVATAFQEMSATAHDVAHNAAQAAEAARSADQASREGLGVIDQTTSSIESLARQMDRAMQEVEGLAGSSEQIGSVLEVIRAIAEQTNLLALNAAIEAARAGEAGRGFAVVADEVRNLAKRTQDSVEEIRQVIEGLQHGTREVVSSMQTSQRQAQGSVEQVEQAVAALQRISQAVGVITDMNLQIASAAEEQSSVAEEINRNVASIRDVTESISSQADESAQVSQDLNRLANHQQSLMDQFRV</sequence>
<comment type="caution">
    <text evidence="17">The sequence shown here is derived from an EMBL/GenBank/DDBJ whole genome shotgun (WGS) entry which is preliminary data.</text>
</comment>
<comment type="subcellular location">
    <subcellularLocation>
        <location evidence="1">Cell inner membrane</location>
        <topology evidence="1">Multi-pass membrane protein</topology>
    </subcellularLocation>
</comment>
<dbReference type="SMART" id="SM00283">
    <property type="entry name" value="MA"/>
    <property type="match status" value="1"/>
</dbReference>
<proteinExistence type="inferred from homology"/>
<evidence type="ECO:0000259" key="15">
    <source>
        <dbReference type="PROSITE" id="PS50192"/>
    </source>
</evidence>
<reference evidence="17 18" key="1">
    <citation type="submission" date="2024-07" db="EMBL/GenBank/DDBJ databases">
        <authorList>
            <person name="Li M."/>
        </authorList>
    </citation>
    <scope>NUCLEOTIDE SEQUENCE [LARGE SCALE GENOMIC DNA]</scope>
    <source>
        <strain evidence="17 18">25A3E</strain>
    </source>
</reference>
<keyword evidence="3" id="KW-0488">Methylation</keyword>
<evidence type="ECO:0000256" key="1">
    <source>
        <dbReference type="ARBA" id="ARBA00004429"/>
    </source>
</evidence>
<evidence type="ECO:0000256" key="7">
    <source>
        <dbReference type="ARBA" id="ARBA00022989"/>
    </source>
</evidence>
<evidence type="ECO:0000256" key="9">
    <source>
        <dbReference type="ARBA" id="ARBA00023224"/>
    </source>
</evidence>
<dbReference type="PROSITE" id="PS50111">
    <property type="entry name" value="CHEMOTAXIS_TRANSDUC_2"/>
    <property type="match status" value="1"/>
</dbReference>
<evidence type="ECO:0000259" key="14">
    <source>
        <dbReference type="PROSITE" id="PS50111"/>
    </source>
</evidence>
<dbReference type="InterPro" id="IPR004089">
    <property type="entry name" value="MCPsignal_dom"/>
</dbReference>
<name>A0ABV3YWJ2_9PSED</name>
<keyword evidence="4" id="KW-0145">Chemotaxis</keyword>
<accession>A0ABV3YWJ2</accession>
<keyword evidence="12" id="KW-0175">Coiled coil</keyword>
<dbReference type="CDD" id="cd12913">
    <property type="entry name" value="PDC1_MCP_like"/>
    <property type="match status" value="1"/>
</dbReference>
<dbReference type="Gene3D" id="1.10.287.950">
    <property type="entry name" value="Methyl-accepting chemotaxis protein"/>
    <property type="match status" value="1"/>
</dbReference>
<dbReference type="CDD" id="cd11386">
    <property type="entry name" value="MCP_signal"/>
    <property type="match status" value="1"/>
</dbReference>
<evidence type="ECO:0000313" key="17">
    <source>
        <dbReference type="EMBL" id="MEX6503715.1"/>
    </source>
</evidence>
<evidence type="ECO:0000259" key="16">
    <source>
        <dbReference type="PROSITE" id="PS50885"/>
    </source>
</evidence>
<organism evidence="17 18">
    <name type="scientific">Pseudomonas zhanjiangensis</name>
    <dbReference type="NCBI Taxonomy" id="3239015"/>
    <lineage>
        <taxon>Bacteria</taxon>
        <taxon>Pseudomonadati</taxon>
        <taxon>Pseudomonadota</taxon>
        <taxon>Gammaproteobacteria</taxon>
        <taxon>Pseudomonadales</taxon>
        <taxon>Pseudomonadaceae</taxon>
        <taxon>Pseudomonas</taxon>
    </lineage>
</organism>
<dbReference type="Gene3D" id="3.30.450.20">
    <property type="entry name" value="PAS domain"/>
    <property type="match status" value="1"/>
</dbReference>
<dbReference type="PROSITE" id="PS50885">
    <property type="entry name" value="HAMP"/>
    <property type="match status" value="1"/>
</dbReference>
<dbReference type="PROSITE" id="PS50192">
    <property type="entry name" value="T_SNARE"/>
    <property type="match status" value="1"/>
</dbReference>
<dbReference type="SMART" id="SM00304">
    <property type="entry name" value="HAMP"/>
    <property type="match status" value="1"/>
</dbReference>
<dbReference type="PANTHER" id="PTHR32089:SF120">
    <property type="entry name" value="METHYL-ACCEPTING CHEMOTAXIS PROTEIN TLPQ"/>
    <property type="match status" value="1"/>
</dbReference>
<evidence type="ECO:0000256" key="4">
    <source>
        <dbReference type="ARBA" id="ARBA00022500"/>
    </source>
</evidence>